<evidence type="ECO:0000313" key="4">
    <source>
        <dbReference type="Proteomes" id="UP000282613"/>
    </source>
</evidence>
<organism evidence="5">
    <name type="scientific">Taenia asiatica</name>
    <name type="common">Asian tapeworm</name>
    <dbReference type="NCBI Taxonomy" id="60517"/>
    <lineage>
        <taxon>Eukaryota</taxon>
        <taxon>Metazoa</taxon>
        <taxon>Spiralia</taxon>
        <taxon>Lophotrochozoa</taxon>
        <taxon>Platyhelminthes</taxon>
        <taxon>Cestoda</taxon>
        <taxon>Eucestoda</taxon>
        <taxon>Cyclophyllidea</taxon>
        <taxon>Taeniidae</taxon>
        <taxon>Taenia</taxon>
    </lineage>
</organism>
<dbReference type="InterPro" id="IPR036691">
    <property type="entry name" value="Endo/exonu/phosph_ase_sf"/>
</dbReference>
<evidence type="ECO:0000313" key="5">
    <source>
        <dbReference type="WBParaSite" id="TASK_0000156401-mRNA-1"/>
    </source>
</evidence>
<name>A0A0R3VVX7_TAEAS</name>
<dbReference type="PANTHER" id="PTHR11200">
    <property type="entry name" value="INOSITOL 5-PHOSPHATASE"/>
    <property type="match status" value="1"/>
</dbReference>
<dbReference type="Proteomes" id="UP000282613">
    <property type="component" value="Unassembled WGS sequence"/>
</dbReference>
<dbReference type="STRING" id="60517.A0A0R3VVX7"/>
<keyword evidence="4" id="KW-1185">Reference proteome</keyword>
<dbReference type="WBParaSite" id="TASK_0000156401-mRNA-1">
    <property type="protein sequence ID" value="TASK_0000156401-mRNA-1"/>
    <property type="gene ID" value="TASK_0000156401"/>
</dbReference>
<dbReference type="OrthoDB" id="62798at2759"/>
<reference evidence="5" key="1">
    <citation type="submission" date="2017-02" db="UniProtKB">
        <authorList>
            <consortium name="WormBaseParasite"/>
        </authorList>
    </citation>
    <scope>IDENTIFICATION</scope>
</reference>
<dbReference type="AlphaFoldDB" id="A0A0R3VVX7"/>
<dbReference type="Gene3D" id="3.60.10.10">
    <property type="entry name" value="Endonuclease/exonuclease/phosphatase"/>
    <property type="match status" value="1"/>
</dbReference>
<dbReference type="GO" id="GO:0046856">
    <property type="term" value="P:phosphatidylinositol dephosphorylation"/>
    <property type="evidence" value="ECO:0007669"/>
    <property type="project" value="InterPro"/>
</dbReference>
<reference evidence="3 4" key="2">
    <citation type="submission" date="2018-11" db="EMBL/GenBank/DDBJ databases">
        <authorList>
            <consortium name="Pathogen Informatics"/>
        </authorList>
    </citation>
    <scope>NUCLEOTIDE SEQUENCE [LARGE SCALE GENOMIC DNA]</scope>
</reference>
<accession>A0A0R3VVX7</accession>
<evidence type="ECO:0000313" key="3">
    <source>
        <dbReference type="EMBL" id="VDK23270.1"/>
    </source>
</evidence>
<dbReference type="EMBL" id="UYRS01000446">
    <property type="protein sequence ID" value="VDK23270.1"/>
    <property type="molecule type" value="Genomic_DNA"/>
</dbReference>
<gene>
    <name evidence="3" type="ORF">TASK_LOCUS1566</name>
</gene>
<dbReference type="GO" id="GO:0004439">
    <property type="term" value="F:phosphatidylinositol-4,5-bisphosphate 5-phosphatase activity"/>
    <property type="evidence" value="ECO:0007669"/>
    <property type="project" value="TreeGrafter"/>
</dbReference>
<feature type="region of interest" description="Disordered" evidence="1">
    <location>
        <begin position="284"/>
        <end position="306"/>
    </location>
</feature>
<dbReference type="Pfam" id="PF22669">
    <property type="entry name" value="Exo_endo_phos2"/>
    <property type="match status" value="1"/>
</dbReference>
<dbReference type="SMART" id="SM00128">
    <property type="entry name" value="IPPc"/>
    <property type="match status" value="1"/>
</dbReference>
<feature type="domain" description="Inositol polyphosphate-related phosphatase" evidence="2">
    <location>
        <begin position="12"/>
        <end position="352"/>
    </location>
</feature>
<dbReference type="InterPro" id="IPR046985">
    <property type="entry name" value="IP5"/>
</dbReference>
<evidence type="ECO:0000259" key="2">
    <source>
        <dbReference type="SMART" id="SM00128"/>
    </source>
</evidence>
<proteinExistence type="predicted"/>
<feature type="compositionally biased region" description="Low complexity" evidence="1">
    <location>
        <begin position="293"/>
        <end position="304"/>
    </location>
</feature>
<protein>
    <submittedName>
        <fullName evidence="5">IPPc domain-containing protein</fullName>
    </submittedName>
</protein>
<dbReference type="SUPFAM" id="SSF56219">
    <property type="entry name" value="DNase I-like"/>
    <property type="match status" value="1"/>
</dbReference>
<sequence length="587" mass="66416">MADTSQLILQIVYCCTWNVGGETPPGQDLSKLLGVDREPHPDVIFLGLQEVVKSDEWYSALKLVMAPLNYVLIKYRNCWAIWIYAFVKRHLLPVINNIESEMTPFGYAGIMGNKGACSVRFEVYGVNIACVSAHFTPHAEKLEDRINDYHDVLKDQTFRDPDVNLLMDHDYIFWMGDLNFRTEGLEKDAAEQLISSKCIDVLMEYDQLKKAMKNELVFLDFKEGEITFPPTFKYDKGTTNYDSSKKQRVPSYTDRILYMAHNDFALEHNVQLDEMGRKVPQATRKRAVRGGPSAASSLSASADTATEECRGENALMETPKLHLLAYDHLPNYVCSDHRPVFARFHARVPPAWFQLPVRFIQPVSITHPVDKDLRFLYVAMDPPPLMTEDLANNRSWPWKVQYHVPIRSTSNVVHSRHLGESQQSLITAEAPTGGMAVLKEKQASSNILGVTRTRLSVSCEGLELHPPAALHVRNLDWVAVLPVDFYDLWKDDLVSVFGSNSTLSSSGSTLDDLVEGDMKRSEKLAVVRDCIPVSRFNETYPLLKAKVDASVLQRCRSGAIQLVYFSRFKNCPQGYSEIIKVITQLCV</sequence>
<evidence type="ECO:0000256" key="1">
    <source>
        <dbReference type="SAM" id="MobiDB-lite"/>
    </source>
</evidence>
<dbReference type="InterPro" id="IPR000300">
    <property type="entry name" value="IPPc"/>
</dbReference>